<dbReference type="PANTHER" id="PTHR16222:SF12">
    <property type="entry name" value="ADP-RIBOSYLGLYCOHYDROLASE-RELATED"/>
    <property type="match status" value="1"/>
</dbReference>
<reference evidence="2 3" key="1">
    <citation type="submission" date="2018-03" db="EMBL/GenBank/DDBJ databases">
        <authorList>
            <person name="Keele B.F."/>
        </authorList>
    </citation>
    <scope>NUCLEOTIDE SEQUENCE [LARGE SCALE GENOMIC DNA]</scope>
    <source>
        <strain evidence="2 3">D20</strain>
    </source>
</reference>
<feature type="binding site" evidence="1">
    <location>
        <position position="67"/>
    </location>
    <ligand>
        <name>Mg(2+)</name>
        <dbReference type="ChEBI" id="CHEBI:18420"/>
        <label>1</label>
    </ligand>
</feature>
<dbReference type="Gene3D" id="1.10.4080.10">
    <property type="entry name" value="ADP-ribosylation/Crystallin J1"/>
    <property type="match status" value="1"/>
</dbReference>
<dbReference type="PANTHER" id="PTHR16222">
    <property type="entry name" value="ADP-RIBOSYLGLYCOHYDROLASE"/>
    <property type="match status" value="1"/>
</dbReference>
<dbReference type="InterPro" id="IPR050792">
    <property type="entry name" value="ADP-ribosylglycohydrolase"/>
</dbReference>
<evidence type="ECO:0000256" key="1">
    <source>
        <dbReference type="PIRSR" id="PIRSR605502-1"/>
    </source>
</evidence>
<dbReference type="Pfam" id="PF03747">
    <property type="entry name" value="ADP_ribosyl_GH"/>
    <property type="match status" value="1"/>
</dbReference>
<reference evidence="2 3" key="2">
    <citation type="submission" date="2018-04" db="EMBL/GenBank/DDBJ databases">
        <title>Thauera lacus sp. nov., isolated from an saline lake in Inner Mongolia, China.</title>
        <authorList>
            <person name="Liang Q.-Y."/>
        </authorList>
    </citation>
    <scope>NUCLEOTIDE SEQUENCE [LARGE SCALE GENOMIC DNA]</scope>
    <source>
        <strain evidence="2 3">D20</strain>
    </source>
</reference>
<comment type="cofactor">
    <cofactor evidence="1">
        <name>Mg(2+)</name>
        <dbReference type="ChEBI" id="CHEBI:18420"/>
    </cofactor>
    <text evidence="1">Binds 2 magnesium ions per subunit.</text>
</comment>
<accession>A0A2T4IIU1</accession>
<feature type="binding site" evidence="1">
    <location>
        <position position="68"/>
    </location>
    <ligand>
        <name>Mg(2+)</name>
        <dbReference type="ChEBI" id="CHEBI:18420"/>
        <label>1</label>
    </ligand>
</feature>
<evidence type="ECO:0000313" key="2">
    <source>
        <dbReference type="EMBL" id="PTD97690.1"/>
    </source>
</evidence>
<dbReference type="SUPFAM" id="SSF101478">
    <property type="entry name" value="ADP-ribosylglycohydrolase"/>
    <property type="match status" value="1"/>
</dbReference>
<comment type="caution">
    <text evidence="2">The sequence shown here is derived from an EMBL/GenBank/DDBJ whole genome shotgun (WGS) entry which is preliminary data.</text>
</comment>
<feature type="binding site" evidence="1">
    <location>
        <position position="69"/>
    </location>
    <ligand>
        <name>Mg(2+)</name>
        <dbReference type="ChEBI" id="CHEBI:18420"/>
        <label>1</label>
    </ligand>
</feature>
<protein>
    <submittedName>
        <fullName evidence="2">ADP-ribosyl-[dinitrogen reductase] hydrolase</fullName>
    </submittedName>
</protein>
<feature type="binding site" evidence="1">
    <location>
        <position position="256"/>
    </location>
    <ligand>
        <name>Mg(2+)</name>
        <dbReference type="ChEBI" id="CHEBI:18420"/>
        <label>1</label>
    </ligand>
</feature>
<dbReference type="RefSeq" id="WP_107492210.1">
    <property type="nucleotide sequence ID" value="NZ_PZKC01000002.1"/>
</dbReference>
<sequence length="315" mass="32684">MSADDGLPPDPARVLDRACGAMLGLAIGDALGATVEFMTPREIVAQYGVHDRIRGGGWLRLPAGEVTDDTTMTFALAQAWLGAAGAPSAAQCAAAFDAWMRAKPVDIGNTVRRGIIRWRLHGSVEAPLSSDAGNGGAMRCAAVALATFGCADEDIASAALTQARVTHHNPLTDAATVALVRMVHAALAGRGLGGVLNIAHALADEHPDFAFRGKRCDNPTGYIVDTMCAVMQAIDDNDGFAAVLTDVVNRGGDADTTGAIAGMVMGALVGESGLPVDWRRAVKVEVRREAVRLACGLIELAPYCIANALHEASGY</sequence>
<dbReference type="GO" id="GO:0016787">
    <property type="term" value="F:hydrolase activity"/>
    <property type="evidence" value="ECO:0007669"/>
    <property type="project" value="UniProtKB-KW"/>
</dbReference>
<dbReference type="InterPro" id="IPR005502">
    <property type="entry name" value="Ribosyl_crysJ1"/>
</dbReference>
<keyword evidence="2" id="KW-0378">Hydrolase</keyword>
<keyword evidence="1" id="KW-0479">Metal-binding</keyword>
<dbReference type="EMBL" id="PZKC01000002">
    <property type="protein sequence ID" value="PTD97690.1"/>
    <property type="molecule type" value="Genomic_DNA"/>
</dbReference>
<gene>
    <name evidence="2" type="ORF">C8261_03165</name>
</gene>
<evidence type="ECO:0000313" key="3">
    <source>
        <dbReference type="Proteomes" id="UP000241193"/>
    </source>
</evidence>
<feature type="binding site" evidence="1">
    <location>
        <position position="255"/>
    </location>
    <ligand>
        <name>Mg(2+)</name>
        <dbReference type="ChEBI" id="CHEBI:18420"/>
        <label>1</label>
    </ligand>
</feature>
<keyword evidence="1" id="KW-0460">Magnesium</keyword>
<name>A0A2T4IIU1_9RHOO</name>
<proteinExistence type="predicted"/>
<dbReference type="GO" id="GO:0046872">
    <property type="term" value="F:metal ion binding"/>
    <property type="evidence" value="ECO:0007669"/>
    <property type="project" value="UniProtKB-KW"/>
</dbReference>
<keyword evidence="3" id="KW-1185">Reference proteome</keyword>
<dbReference type="Proteomes" id="UP000241193">
    <property type="component" value="Unassembled WGS sequence"/>
</dbReference>
<organism evidence="2 3">
    <name type="scientific">Pseudothauera lacus</name>
    <dbReference type="NCBI Taxonomy" id="2136175"/>
    <lineage>
        <taxon>Bacteria</taxon>
        <taxon>Pseudomonadati</taxon>
        <taxon>Pseudomonadota</taxon>
        <taxon>Betaproteobacteria</taxon>
        <taxon>Rhodocyclales</taxon>
        <taxon>Zoogloeaceae</taxon>
        <taxon>Pseudothauera</taxon>
    </lineage>
</organism>
<feature type="binding site" evidence="1">
    <location>
        <position position="253"/>
    </location>
    <ligand>
        <name>Mg(2+)</name>
        <dbReference type="ChEBI" id="CHEBI:18420"/>
        <label>1</label>
    </ligand>
</feature>
<dbReference type="OrthoDB" id="9798107at2"/>
<dbReference type="AlphaFoldDB" id="A0A2T4IIU1"/>
<dbReference type="InterPro" id="IPR036705">
    <property type="entry name" value="Ribosyl_crysJ1_sf"/>
</dbReference>